<feature type="chain" id="PRO_5046368845" evidence="9">
    <location>
        <begin position="23"/>
        <end position="460"/>
    </location>
</feature>
<evidence type="ECO:0000313" key="11">
    <source>
        <dbReference type="Proteomes" id="UP001163266"/>
    </source>
</evidence>
<evidence type="ECO:0000256" key="6">
    <source>
        <dbReference type="ARBA" id="ARBA00023136"/>
    </source>
</evidence>
<evidence type="ECO:0000256" key="3">
    <source>
        <dbReference type="ARBA" id="ARBA00022448"/>
    </source>
</evidence>
<dbReference type="Pfam" id="PF02321">
    <property type="entry name" value="OEP"/>
    <property type="match status" value="2"/>
</dbReference>
<dbReference type="NCBIfam" id="TIGR01844">
    <property type="entry name" value="type_I_sec_TolC"/>
    <property type="match status" value="1"/>
</dbReference>
<reference evidence="10" key="1">
    <citation type="submission" date="2022-10" db="EMBL/GenBank/DDBJ databases">
        <title>Complete genome sequence of Schlegelella aquatica LMG 23380.</title>
        <authorList>
            <person name="Musilova J."/>
            <person name="Kourilova X."/>
            <person name="Bezdicek M."/>
            <person name="Hermankova K."/>
            <person name="Obruca S."/>
            <person name="Sedlar K."/>
        </authorList>
    </citation>
    <scope>NUCLEOTIDE SEQUENCE</scope>
    <source>
        <strain evidence="10">LMG 23380</strain>
    </source>
</reference>
<protein>
    <submittedName>
        <fullName evidence="10">TolC family outer membrane protein</fullName>
    </submittedName>
</protein>
<keyword evidence="5" id="KW-0812">Transmembrane</keyword>
<proteinExistence type="inferred from homology"/>
<keyword evidence="11" id="KW-1185">Reference proteome</keyword>
<dbReference type="SUPFAM" id="SSF56954">
    <property type="entry name" value="Outer membrane efflux proteins (OEP)"/>
    <property type="match status" value="1"/>
</dbReference>
<keyword evidence="7" id="KW-0998">Cell outer membrane</keyword>
<evidence type="ECO:0000313" key="10">
    <source>
        <dbReference type="EMBL" id="UZD56400.1"/>
    </source>
</evidence>
<organism evidence="10 11">
    <name type="scientific">Caldimonas aquatica</name>
    <dbReference type="NCBI Taxonomy" id="376175"/>
    <lineage>
        <taxon>Bacteria</taxon>
        <taxon>Pseudomonadati</taxon>
        <taxon>Pseudomonadota</taxon>
        <taxon>Betaproteobacteria</taxon>
        <taxon>Burkholderiales</taxon>
        <taxon>Sphaerotilaceae</taxon>
        <taxon>Caldimonas</taxon>
    </lineage>
</organism>
<dbReference type="PANTHER" id="PTHR30026">
    <property type="entry name" value="OUTER MEMBRANE PROTEIN TOLC"/>
    <property type="match status" value="1"/>
</dbReference>
<comment type="similarity">
    <text evidence="2">Belongs to the outer membrane factor (OMF) (TC 1.B.17) family.</text>
</comment>
<gene>
    <name evidence="10" type="ORF">OMP39_07515</name>
</gene>
<evidence type="ECO:0000256" key="4">
    <source>
        <dbReference type="ARBA" id="ARBA00022452"/>
    </source>
</evidence>
<evidence type="ECO:0000256" key="8">
    <source>
        <dbReference type="SAM" id="Coils"/>
    </source>
</evidence>
<name>A0ABY6MWK5_9BURK</name>
<dbReference type="InterPro" id="IPR003423">
    <property type="entry name" value="OMP_efflux"/>
</dbReference>
<dbReference type="EMBL" id="CP110257">
    <property type="protein sequence ID" value="UZD56400.1"/>
    <property type="molecule type" value="Genomic_DNA"/>
</dbReference>
<dbReference type="InterPro" id="IPR051906">
    <property type="entry name" value="TolC-like"/>
</dbReference>
<feature type="signal peptide" evidence="9">
    <location>
        <begin position="1"/>
        <end position="22"/>
    </location>
</feature>
<dbReference type="Proteomes" id="UP001163266">
    <property type="component" value="Chromosome"/>
</dbReference>
<dbReference type="InterPro" id="IPR010130">
    <property type="entry name" value="T1SS_OMP_TolC"/>
</dbReference>
<evidence type="ECO:0000256" key="2">
    <source>
        <dbReference type="ARBA" id="ARBA00007613"/>
    </source>
</evidence>
<accession>A0ABY6MWK5</accession>
<feature type="coiled-coil region" evidence="8">
    <location>
        <begin position="337"/>
        <end position="364"/>
    </location>
</feature>
<sequence>MPSKRALTVMAWAALAAGPSWGLDLMESWRAASAHDAQTAAARAARDAGAARAQQAKALWRPQVVLEGGAGAATNESATRGARFATPAFGSSTDVGFDTSVTGGTATRYALMLRQPLYDRERSAQARQLGLSAQAAEVEWQAARDALLIRTAERYFDVALAAARVRLLARQEEAVESARQEAEDRFRIGDRPVTDVHEATARAAALRAERAAAEAQLEVARAAFADLTGLRPALDEWALPAAADMSGLGTVDEWVSRAATEHPQVRLAIAQLQVAEEEARKTSAALSPTVDLVAQAKRDRLSGSGDFGDASHTAVDRAIGVQVRIPLYTGGWRSARHTESQALVERARAELERARQEAALQARGAWLDVTLGQSRLAALEAGLQAGRARLDATRVGLKAGDRTTLDLLNAENDAAAAELALLQARTQLWLRWLQLHAATGRLDEGALAQANARLAAAPKS</sequence>
<dbReference type="PANTHER" id="PTHR30026:SF20">
    <property type="entry name" value="OUTER MEMBRANE PROTEIN TOLC"/>
    <property type="match status" value="1"/>
</dbReference>
<evidence type="ECO:0000256" key="9">
    <source>
        <dbReference type="SAM" id="SignalP"/>
    </source>
</evidence>
<keyword evidence="3" id="KW-0813">Transport</keyword>
<keyword evidence="9" id="KW-0732">Signal</keyword>
<evidence type="ECO:0000256" key="1">
    <source>
        <dbReference type="ARBA" id="ARBA00004442"/>
    </source>
</evidence>
<dbReference type="RefSeq" id="WP_264894403.1">
    <property type="nucleotide sequence ID" value="NZ_CP110257.1"/>
</dbReference>
<feature type="coiled-coil region" evidence="8">
    <location>
        <begin position="165"/>
        <end position="223"/>
    </location>
</feature>
<comment type="subcellular location">
    <subcellularLocation>
        <location evidence="1">Cell outer membrane</location>
    </subcellularLocation>
</comment>
<keyword evidence="4" id="KW-1134">Transmembrane beta strand</keyword>
<keyword evidence="6" id="KW-0472">Membrane</keyword>
<keyword evidence="8" id="KW-0175">Coiled coil</keyword>
<evidence type="ECO:0000256" key="7">
    <source>
        <dbReference type="ARBA" id="ARBA00023237"/>
    </source>
</evidence>
<dbReference type="Gene3D" id="1.20.1600.10">
    <property type="entry name" value="Outer membrane efflux proteins (OEP)"/>
    <property type="match status" value="1"/>
</dbReference>
<evidence type="ECO:0000256" key="5">
    <source>
        <dbReference type="ARBA" id="ARBA00022692"/>
    </source>
</evidence>